<evidence type="ECO:0000313" key="4">
    <source>
        <dbReference type="Proteomes" id="UP001152622"/>
    </source>
</evidence>
<organism evidence="3 4">
    <name type="scientific">Synaphobranchus kaupii</name>
    <name type="common">Kaup's arrowtooth eel</name>
    <dbReference type="NCBI Taxonomy" id="118154"/>
    <lineage>
        <taxon>Eukaryota</taxon>
        <taxon>Metazoa</taxon>
        <taxon>Chordata</taxon>
        <taxon>Craniata</taxon>
        <taxon>Vertebrata</taxon>
        <taxon>Euteleostomi</taxon>
        <taxon>Actinopterygii</taxon>
        <taxon>Neopterygii</taxon>
        <taxon>Teleostei</taxon>
        <taxon>Anguilliformes</taxon>
        <taxon>Synaphobranchidae</taxon>
        <taxon>Synaphobranchus</taxon>
    </lineage>
</organism>
<evidence type="ECO:0000256" key="2">
    <source>
        <dbReference type="SAM" id="Phobius"/>
    </source>
</evidence>
<accession>A0A9Q1FDJ9</accession>
<gene>
    <name evidence="3" type="ORF">SKAU_G00188470</name>
</gene>
<dbReference type="AlphaFoldDB" id="A0A9Q1FDJ9"/>
<keyword evidence="2" id="KW-0812">Transmembrane</keyword>
<evidence type="ECO:0000256" key="1">
    <source>
        <dbReference type="SAM" id="MobiDB-lite"/>
    </source>
</evidence>
<dbReference type="Proteomes" id="UP001152622">
    <property type="component" value="Chromosome 6"/>
</dbReference>
<comment type="caution">
    <text evidence="3">The sequence shown here is derived from an EMBL/GenBank/DDBJ whole genome shotgun (WGS) entry which is preliminary data.</text>
</comment>
<evidence type="ECO:0000313" key="3">
    <source>
        <dbReference type="EMBL" id="KAJ8356053.1"/>
    </source>
</evidence>
<reference evidence="3" key="1">
    <citation type="journal article" date="2023" name="Science">
        <title>Genome structures resolve the early diversification of teleost fishes.</title>
        <authorList>
            <person name="Parey E."/>
            <person name="Louis A."/>
            <person name="Montfort J."/>
            <person name="Bouchez O."/>
            <person name="Roques C."/>
            <person name="Iampietro C."/>
            <person name="Lluch J."/>
            <person name="Castinel A."/>
            <person name="Donnadieu C."/>
            <person name="Desvignes T."/>
            <person name="Floi Bucao C."/>
            <person name="Jouanno E."/>
            <person name="Wen M."/>
            <person name="Mejri S."/>
            <person name="Dirks R."/>
            <person name="Jansen H."/>
            <person name="Henkel C."/>
            <person name="Chen W.J."/>
            <person name="Zahm M."/>
            <person name="Cabau C."/>
            <person name="Klopp C."/>
            <person name="Thompson A.W."/>
            <person name="Robinson-Rechavi M."/>
            <person name="Braasch I."/>
            <person name="Lecointre G."/>
            <person name="Bobe J."/>
            <person name="Postlethwait J.H."/>
            <person name="Berthelot C."/>
            <person name="Roest Crollius H."/>
            <person name="Guiguen Y."/>
        </authorList>
    </citation>
    <scope>NUCLEOTIDE SEQUENCE</scope>
    <source>
        <strain evidence="3">WJC10195</strain>
    </source>
</reference>
<dbReference type="EMBL" id="JAINUF010000006">
    <property type="protein sequence ID" value="KAJ8356053.1"/>
    <property type="molecule type" value="Genomic_DNA"/>
</dbReference>
<sequence length="113" mass="11991">MNLAGPSDNSRRAAAAPGPFSQKSSARVFQPAIWILSGLLRTVVALLVVASHSGSGSSERLESIFFGAAVTNEAVPFRSRPTRRKPSRIKRELNVGSDHSGLRFESAAVAAVM</sequence>
<feature type="transmembrane region" description="Helical" evidence="2">
    <location>
        <begin position="32"/>
        <end position="50"/>
    </location>
</feature>
<feature type="region of interest" description="Disordered" evidence="1">
    <location>
        <begin position="1"/>
        <end position="26"/>
    </location>
</feature>
<proteinExistence type="predicted"/>
<name>A0A9Q1FDJ9_SYNKA</name>
<keyword evidence="2" id="KW-0472">Membrane</keyword>
<keyword evidence="4" id="KW-1185">Reference proteome</keyword>
<keyword evidence="2" id="KW-1133">Transmembrane helix</keyword>
<protein>
    <submittedName>
        <fullName evidence="3">Uncharacterized protein</fullName>
    </submittedName>
</protein>